<dbReference type="GeneID" id="6013669"/>
<dbReference type="SUPFAM" id="SSF56214">
    <property type="entry name" value="4'-phosphopantetheinyl transferase"/>
    <property type="match status" value="1"/>
</dbReference>
<dbReference type="InParanoid" id="A8NXA6"/>
<dbReference type="VEuPathDB" id="FungiDB:CC1G_00249"/>
<organism evidence="3 4">
    <name type="scientific">Coprinopsis cinerea (strain Okayama-7 / 130 / ATCC MYA-4618 / FGSC 9003)</name>
    <name type="common">Inky cap fungus</name>
    <name type="synonym">Hormographiella aspergillata</name>
    <dbReference type="NCBI Taxonomy" id="240176"/>
    <lineage>
        <taxon>Eukaryota</taxon>
        <taxon>Fungi</taxon>
        <taxon>Dikarya</taxon>
        <taxon>Basidiomycota</taxon>
        <taxon>Agaricomycotina</taxon>
        <taxon>Agaricomycetes</taxon>
        <taxon>Agaricomycetidae</taxon>
        <taxon>Agaricales</taxon>
        <taxon>Agaricineae</taxon>
        <taxon>Psathyrellaceae</taxon>
        <taxon>Coprinopsis</taxon>
    </lineage>
</organism>
<dbReference type="Proteomes" id="UP000001861">
    <property type="component" value="Unassembled WGS sequence"/>
</dbReference>
<proteinExistence type="predicted"/>
<dbReference type="GO" id="GO:0008897">
    <property type="term" value="F:holo-[acyl-carrier-protein] synthase activity"/>
    <property type="evidence" value="ECO:0007669"/>
    <property type="project" value="InterPro"/>
</dbReference>
<dbReference type="Pfam" id="PF01648">
    <property type="entry name" value="ACPS"/>
    <property type="match status" value="1"/>
</dbReference>
<dbReference type="eggNOG" id="ENOG502SDWS">
    <property type="taxonomic scope" value="Eukaryota"/>
</dbReference>
<dbReference type="OMA" id="YARWAIK"/>
<name>A8NXA6_COPC7</name>
<evidence type="ECO:0000256" key="1">
    <source>
        <dbReference type="ARBA" id="ARBA00022679"/>
    </source>
</evidence>
<accession>A8NXA6</accession>
<comment type="caution">
    <text evidence="3">The sequence shown here is derived from an EMBL/GenBank/DDBJ whole genome shotgun (WGS) entry which is preliminary data.</text>
</comment>
<dbReference type="Gene3D" id="3.90.470.20">
    <property type="entry name" value="4'-phosphopantetheinyl transferase domain"/>
    <property type="match status" value="1"/>
</dbReference>
<evidence type="ECO:0000259" key="2">
    <source>
        <dbReference type="Pfam" id="PF01648"/>
    </source>
</evidence>
<evidence type="ECO:0000313" key="4">
    <source>
        <dbReference type="Proteomes" id="UP000001861"/>
    </source>
</evidence>
<dbReference type="STRING" id="240176.A8NXA6"/>
<dbReference type="AlphaFoldDB" id="A8NXA6"/>
<dbReference type="InterPro" id="IPR008278">
    <property type="entry name" value="4-PPantetheinyl_Trfase_dom"/>
</dbReference>
<keyword evidence="4" id="KW-1185">Reference proteome</keyword>
<gene>
    <name evidence="3" type="ORF">CC1G_00249</name>
</gene>
<dbReference type="InterPro" id="IPR037143">
    <property type="entry name" value="4-PPantetheinyl_Trfase_dom_sf"/>
</dbReference>
<evidence type="ECO:0000313" key="3">
    <source>
        <dbReference type="EMBL" id="EAU84730.2"/>
    </source>
</evidence>
<protein>
    <recommendedName>
        <fullName evidence="2">4'-phosphopantetheinyl transferase domain-containing protein</fullName>
    </recommendedName>
</protein>
<dbReference type="FunCoup" id="A8NXA6">
    <property type="interactions" value="16"/>
</dbReference>
<dbReference type="OrthoDB" id="15433at2759"/>
<dbReference type="RefSeq" id="XP_001837113.2">
    <property type="nucleotide sequence ID" value="XM_001837061.2"/>
</dbReference>
<feature type="domain" description="4'-phosphopantetheinyl transferase" evidence="2">
    <location>
        <begin position="5"/>
        <end position="71"/>
    </location>
</feature>
<sequence length="105" mass="11836">MTILGIGVDIIHTPRISALLKKRYAGRFVKKILSPAEYSGRHLPIRYRWSVKEAAYKALYPTVRPTWKELTYTSLNSGIKPSLSYQPLDGLSGSLVGPIHVSFYE</sequence>
<keyword evidence="1" id="KW-0808">Transferase</keyword>
<dbReference type="HOGENOM" id="CLU_089696_3_2_1"/>
<dbReference type="GO" id="GO:0000287">
    <property type="term" value="F:magnesium ion binding"/>
    <property type="evidence" value="ECO:0007669"/>
    <property type="project" value="InterPro"/>
</dbReference>
<dbReference type="EMBL" id="AACS02000005">
    <property type="protein sequence ID" value="EAU84730.2"/>
    <property type="molecule type" value="Genomic_DNA"/>
</dbReference>
<dbReference type="KEGG" id="cci:CC1G_00249"/>
<reference evidence="3 4" key="1">
    <citation type="journal article" date="2010" name="Proc. Natl. Acad. Sci. U.S.A.">
        <title>Insights into evolution of multicellular fungi from the assembled chromosomes of the mushroom Coprinopsis cinerea (Coprinus cinereus).</title>
        <authorList>
            <person name="Stajich J.E."/>
            <person name="Wilke S.K."/>
            <person name="Ahren D."/>
            <person name="Au C.H."/>
            <person name="Birren B.W."/>
            <person name="Borodovsky M."/>
            <person name="Burns C."/>
            <person name="Canback B."/>
            <person name="Casselton L.A."/>
            <person name="Cheng C.K."/>
            <person name="Deng J."/>
            <person name="Dietrich F.S."/>
            <person name="Fargo D.C."/>
            <person name="Farman M.L."/>
            <person name="Gathman A.C."/>
            <person name="Goldberg J."/>
            <person name="Guigo R."/>
            <person name="Hoegger P.J."/>
            <person name="Hooker J.B."/>
            <person name="Huggins A."/>
            <person name="James T.Y."/>
            <person name="Kamada T."/>
            <person name="Kilaru S."/>
            <person name="Kodira C."/>
            <person name="Kues U."/>
            <person name="Kupfer D."/>
            <person name="Kwan H.S."/>
            <person name="Lomsadze A."/>
            <person name="Li W."/>
            <person name="Lilly W.W."/>
            <person name="Ma L.J."/>
            <person name="Mackey A.J."/>
            <person name="Manning G."/>
            <person name="Martin F."/>
            <person name="Muraguchi H."/>
            <person name="Natvig D.O."/>
            <person name="Palmerini H."/>
            <person name="Ramesh M.A."/>
            <person name="Rehmeyer C.J."/>
            <person name="Roe B.A."/>
            <person name="Shenoy N."/>
            <person name="Stanke M."/>
            <person name="Ter-Hovhannisyan V."/>
            <person name="Tunlid A."/>
            <person name="Velagapudi R."/>
            <person name="Vision T.J."/>
            <person name="Zeng Q."/>
            <person name="Zolan M.E."/>
            <person name="Pukkila P.J."/>
        </authorList>
    </citation>
    <scope>NUCLEOTIDE SEQUENCE [LARGE SCALE GENOMIC DNA]</scope>
    <source>
        <strain evidence="4">Okayama-7 / 130 / ATCC MYA-4618 / FGSC 9003</strain>
    </source>
</reference>